<comment type="caution">
    <text evidence="2">The sequence shown here is derived from an EMBL/GenBank/DDBJ whole genome shotgun (WGS) entry which is preliminary data.</text>
</comment>
<dbReference type="SUPFAM" id="SSF46785">
    <property type="entry name" value="Winged helix' DNA-binding domain"/>
    <property type="match status" value="1"/>
</dbReference>
<dbReference type="EMBL" id="BOOJ01000008">
    <property type="protein sequence ID" value="GIH90179.1"/>
    <property type="molecule type" value="Genomic_DNA"/>
</dbReference>
<dbReference type="Gene3D" id="1.10.10.10">
    <property type="entry name" value="Winged helix-like DNA-binding domain superfamily/Winged helix DNA-binding domain"/>
    <property type="match status" value="1"/>
</dbReference>
<evidence type="ECO:0000313" key="2">
    <source>
        <dbReference type="EMBL" id="GIH90179.1"/>
    </source>
</evidence>
<dbReference type="InterPro" id="IPR036390">
    <property type="entry name" value="WH_DNA-bd_sf"/>
</dbReference>
<evidence type="ECO:0000259" key="1">
    <source>
        <dbReference type="Pfam" id="PF03551"/>
    </source>
</evidence>
<name>A0A8J3SBA4_9ACTN</name>
<sequence>MSSPKQPRLTTTSYALLGLLAVRPWTAYELTQQMRRSLHFVWPKSESLLYTEPKKLVGAGLARVTRQRRGGRTRAQYRITPAGRRALETWLDTEPAAPLFEIETMLRVTFADQGTPEQLARALRSAGAWADGELARARPQLENYLGAGGPFPERLHLIALVAGFYGELFDLMRRFFGDAADLVETWEATTGVPLDADLRAMLERTLHRTEPAGPPG</sequence>
<dbReference type="PANTHER" id="PTHR43252:SF2">
    <property type="entry name" value="TRANSCRIPTION REGULATOR, PADR-LIKE FAMILY"/>
    <property type="match status" value="1"/>
</dbReference>
<dbReference type="InterPro" id="IPR005149">
    <property type="entry name" value="Tscrpt_reg_PadR_N"/>
</dbReference>
<dbReference type="Proteomes" id="UP000619788">
    <property type="component" value="Unassembled WGS sequence"/>
</dbReference>
<protein>
    <recommendedName>
        <fullName evidence="1">Transcription regulator PadR N-terminal domain-containing protein</fullName>
    </recommendedName>
</protein>
<proteinExistence type="predicted"/>
<feature type="domain" description="Transcription regulator PadR N-terminal" evidence="1">
    <location>
        <begin position="16"/>
        <end position="88"/>
    </location>
</feature>
<gene>
    <name evidence="2" type="ORF">Psi01_08090</name>
</gene>
<dbReference type="AlphaFoldDB" id="A0A8J3SBA4"/>
<dbReference type="RefSeq" id="WP_204062542.1">
    <property type="nucleotide sequence ID" value="NZ_BOOJ01000008.1"/>
</dbReference>
<dbReference type="PANTHER" id="PTHR43252">
    <property type="entry name" value="TRANSCRIPTIONAL REGULATOR YQJI"/>
    <property type="match status" value="1"/>
</dbReference>
<dbReference type="InterPro" id="IPR036388">
    <property type="entry name" value="WH-like_DNA-bd_sf"/>
</dbReference>
<organism evidence="2 3">
    <name type="scientific">Planobispora siamensis</name>
    <dbReference type="NCBI Taxonomy" id="936338"/>
    <lineage>
        <taxon>Bacteria</taxon>
        <taxon>Bacillati</taxon>
        <taxon>Actinomycetota</taxon>
        <taxon>Actinomycetes</taxon>
        <taxon>Streptosporangiales</taxon>
        <taxon>Streptosporangiaceae</taxon>
        <taxon>Planobispora</taxon>
    </lineage>
</organism>
<keyword evidence="3" id="KW-1185">Reference proteome</keyword>
<dbReference type="Pfam" id="PF03551">
    <property type="entry name" value="PadR"/>
    <property type="match status" value="1"/>
</dbReference>
<evidence type="ECO:0000313" key="3">
    <source>
        <dbReference type="Proteomes" id="UP000619788"/>
    </source>
</evidence>
<reference evidence="2 3" key="1">
    <citation type="submission" date="2021-01" db="EMBL/GenBank/DDBJ databases">
        <title>Whole genome shotgun sequence of Planobispora siamensis NBRC 107568.</title>
        <authorList>
            <person name="Komaki H."/>
            <person name="Tamura T."/>
        </authorList>
    </citation>
    <scope>NUCLEOTIDE SEQUENCE [LARGE SCALE GENOMIC DNA]</scope>
    <source>
        <strain evidence="2 3">NBRC 107568</strain>
    </source>
</reference>
<accession>A0A8J3SBA4</accession>